<keyword evidence="1" id="KW-0328">Glycosyltransferase</keyword>
<organism evidence="6 7">
    <name type="scientific">Goodfellowiella coeruleoviolacea</name>
    <dbReference type="NCBI Taxonomy" id="334858"/>
    <lineage>
        <taxon>Bacteria</taxon>
        <taxon>Bacillati</taxon>
        <taxon>Actinomycetota</taxon>
        <taxon>Actinomycetes</taxon>
        <taxon>Pseudonocardiales</taxon>
        <taxon>Pseudonocardiaceae</taxon>
        <taxon>Goodfellowiella</taxon>
    </lineage>
</organism>
<dbReference type="SUPFAM" id="SSF53756">
    <property type="entry name" value="UDP-Glycosyltransferase/glycogen phosphorylase"/>
    <property type="match status" value="1"/>
</dbReference>
<dbReference type="PANTHER" id="PTHR45947:SF3">
    <property type="entry name" value="SULFOQUINOVOSYL TRANSFERASE SQD2"/>
    <property type="match status" value="1"/>
</dbReference>
<dbReference type="Proteomes" id="UP001206128">
    <property type="component" value="Unassembled WGS sequence"/>
</dbReference>
<feature type="compositionally biased region" description="Low complexity" evidence="3">
    <location>
        <begin position="439"/>
        <end position="452"/>
    </location>
</feature>
<evidence type="ECO:0000259" key="4">
    <source>
        <dbReference type="Pfam" id="PF00534"/>
    </source>
</evidence>
<feature type="domain" description="Glycosyl transferase family 1" evidence="4">
    <location>
        <begin position="218"/>
        <end position="380"/>
    </location>
</feature>
<dbReference type="EMBL" id="JAMTCK010000027">
    <property type="protein sequence ID" value="MCP2170261.1"/>
    <property type="molecule type" value="Genomic_DNA"/>
</dbReference>
<dbReference type="Pfam" id="PF00534">
    <property type="entry name" value="Glycos_transf_1"/>
    <property type="match status" value="1"/>
</dbReference>
<evidence type="ECO:0000313" key="7">
    <source>
        <dbReference type="Proteomes" id="UP001206128"/>
    </source>
</evidence>
<evidence type="ECO:0000259" key="5">
    <source>
        <dbReference type="Pfam" id="PF13439"/>
    </source>
</evidence>
<evidence type="ECO:0000256" key="2">
    <source>
        <dbReference type="ARBA" id="ARBA00022679"/>
    </source>
</evidence>
<dbReference type="GO" id="GO:0016757">
    <property type="term" value="F:glycosyltransferase activity"/>
    <property type="evidence" value="ECO:0007669"/>
    <property type="project" value="UniProtKB-KW"/>
</dbReference>
<evidence type="ECO:0000256" key="1">
    <source>
        <dbReference type="ARBA" id="ARBA00022676"/>
    </source>
</evidence>
<evidence type="ECO:0000256" key="3">
    <source>
        <dbReference type="SAM" id="MobiDB-lite"/>
    </source>
</evidence>
<dbReference type="PANTHER" id="PTHR45947">
    <property type="entry name" value="SULFOQUINOVOSYL TRANSFERASE SQD2"/>
    <property type="match status" value="1"/>
</dbReference>
<keyword evidence="2" id="KW-0808">Transferase</keyword>
<feature type="compositionally biased region" description="Low complexity" evidence="3">
    <location>
        <begin position="409"/>
        <end position="423"/>
    </location>
</feature>
<keyword evidence="7" id="KW-1185">Reference proteome</keyword>
<dbReference type="Gene3D" id="3.40.50.2000">
    <property type="entry name" value="Glycogen Phosphorylase B"/>
    <property type="match status" value="2"/>
</dbReference>
<accession>A0AAE3GL90</accession>
<feature type="region of interest" description="Disordered" evidence="3">
    <location>
        <begin position="409"/>
        <end position="466"/>
    </location>
</feature>
<sequence length="466" mass="49969">MSPSSVSGERPLRIVIGADTFPPDINGAARFAHRLAFGLAGRGHDVHVICPSTTGPASTERVDGVTLHRLAARRTPFHPTFRFCPPWQARRGVERVLAQLNPDLIHIQAHFLVGRALARVGVDRGLPVVATNHFMPENLFGFVHMPDRLRTAASRWAWRDLISVYRDVRAVTAPTPRAVALLRDNGLRHQATAVSCGIDLSRYAAPTPVDPVPAAPVPAERATVLFVGRLDEEKRVPDLLGAVAMAHRQGRLAGRDLRVEIVGEGSRRASLEALATRLGIRDRVRFLGFVDEDELVAAYRRCDVFCMPGVAELQSLVTMEAMAAGKPVVAADAMALPHLVRPGRNGWLYPPGDVQALADRLVEILTDDQARARMGAASRDMIAAHDVNTTLATFEALYRRVLAAGEPVEAPAGEPVGEQAPEPVAERVPEPVAKQVIESAAGQVSGSAAGQVPGATPVSSAELDAA</sequence>
<dbReference type="AlphaFoldDB" id="A0AAE3GL90"/>
<dbReference type="Pfam" id="PF13439">
    <property type="entry name" value="Glyco_transf_4"/>
    <property type="match status" value="1"/>
</dbReference>
<dbReference type="InterPro" id="IPR028098">
    <property type="entry name" value="Glyco_trans_4-like_N"/>
</dbReference>
<name>A0AAE3GL90_9PSEU</name>
<feature type="domain" description="Glycosyltransferase subfamily 4-like N-terminal" evidence="5">
    <location>
        <begin position="25"/>
        <end position="202"/>
    </location>
</feature>
<protein>
    <submittedName>
        <fullName evidence="6">Glycosyltransferase involved in cell wall bisynthesis</fullName>
    </submittedName>
</protein>
<reference evidence="6" key="1">
    <citation type="submission" date="2022-06" db="EMBL/GenBank/DDBJ databases">
        <title>Genomic Encyclopedia of Archaeal and Bacterial Type Strains, Phase II (KMG-II): from individual species to whole genera.</title>
        <authorList>
            <person name="Goeker M."/>
        </authorList>
    </citation>
    <scope>NUCLEOTIDE SEQUENCE</scope>
    <source>
        <strain evidence="6">DSM 43935</strain>
    </source>
</reference>
<evidence type="ECO:0000313" key="6">
    <source>
        <dbReference type="EMBL" id="MCP2170261.1"/>
    </source>
</evidence>
<dbReference type="RefSeq" id="WP_253780319.1">
    <property type="nucleotide sequence ID" value="NZ_JAMTCK010000027.1"/>
</dbReference>
<dbReference type="InterPro" id="IPR001296">
    <property type="entry name" value="Glyco_trans_1"/>
</dbReference>
<dbReference type="GO" id="GO:1901137">
    <property type="term" value="P:carbohydrate derivative biosynthetic process"/>
    <property type="evidence" value="ECO:0007669"/>
    <property type="project" value="UniProtKB-ARBA"/>
</dbReference>
<dbReference type="InterPro" id="IPR050194">
    <property type="entry name" value="Glycosyltransferase_grp1"/>
</dbReference>
<gene>
    <name evidence="6" type="ORF">LX83_007152</name>
</gene>
<proteinExistence type="predicted"/>
<comment type="caution">
    <text evidence="6">The sequence shown here is derived from an EMBL/GenBank/DDBJ whole genome shotgun (WGS) entry which is preliminary data.</text>
</comment>